<gene>
    <name evidence="3" type="ORF">D5R81_01070</name>
</gene>
<evidence type="ECO:0000259" key="2">
    <source>
        <dbReference type="Pfam" id="PF18912"/>
    </source>
</evidence>
<dbReference type="OrthoDB" id="9793412at2"/>
<dbReference type="PANTHER" id="PTHR47505:SF1">
    <property type="entry name" value="DNA UTILIZATION PROTEIN YHGH"/>
    <property type="match status" value="1"/>
</dbReference>
<organism evidence="3 4">
    <name type="scientific">Parashewanella spongiae</name>
    <dbReference type="NCBI Taxonomy" id="342950"/>
    <lineage>
        <taxon>Bacteria</taxon>
        <taxon>Pseudomonadati</taxon>
        <taxon>Pseudomonadota</taxon>
        <taxon>Gammaproteobacteria</taxon>
        <taxon>Alteromonadales</taxon>
        <taxon>Shewanellaceae</taxon>
        <taxon>Parashewanella</taxon>
    </lineage>
</organism>
<dbReference type="EMBL" id="QYYH01000004">
    <property type="protein sequence ID" value="RJY19371.1"/>
    <property type="molecule type" value="Genomic_DNA"/>
</dbReference>
<dbReference type="InterPro" id="IPR029057">
    <property type="entry name" value="PRTase-like"/>
</dbReference>
<sequence length="233" mass="26296">MVAILPNRCISCHQIVGMEQSGICQICLTAGLYRQPICLGCGAGLQELRVYCGTCQRKEPVKIISPCSYHFGLGQWVAAIKYQRQLAVIDAMAQALYQRLLMLEQQQLISMPQVIIPVPLHPKRLRERGFNQAWLIAKRLSELTELPLVDDKLIRIINTESQAGLDGQQRRQNLQQAFQLSEVFDYQRIALVDDVVTTGTTVNEITQLFSKRFIQTQVWCLARAEAPGLLSLT</sequence>
<reference evidence="3 4" key="1">
    <citation type="submission" date="2018-09" db="EMBL/GenBank/DDBJ databases">
        <title>Phylogeny of the Shewanellaceae, and recommendation for two new genera, Pseudoshewanella and Parashewanella.</title>
        <authorList>
            <person name="Wang G."/>
        </authorList>
    </citation>
    <scope>NUCLEOTIDE SEQUENCE [LARGE SCALE GENOMIC DNA]</scope>
    <source>
        <strain evidence="3 4">KCTC 22492</strain>
    </source>
</reference>
<dbReference type="InterPro" id="IPR044005">
    <property type="entry name" value="DZR_2"/>
</dbReference>
<comment type="similarity">
    <text evidence="1">Belongs to the ComF/GntX family.</text>
</comment>
<proteinExistence type="inferred from homology"/>
<dbReference type="InterPro" id="IPR000836">
    <property type="entry name" value="PRTase_dom"/>
</dbReference>
<dbReference type="SUPFAM" id="SSF53271">
    <property type="entry name" value="PRTase-like"/>
    <property type="match status" value="1"/>
</dbReference>
<dbReference type="Pfam" id="PF18912">
    <property type="entry name" value="DZR_2"/>
    <property type="match status" value="1"/>
</dbReference>
<dbReference type="Proteomes" id="UP000273022">
    <property type="component" value="Unassembled WGS sequence"/>
</dbReference>
<keyword evidence="4" id="KW-1185">Reference proteome</keyword>
<name>A0A3A6UCK3_9GAMM</name>
<feature type="domain" description="Double zinc ribbon" evidence="2">
    <location>
        <begin position="3"/>
        <end position="56"/>
    </location>
</feature>
<dbReference type="PANTHER" id="PTHR47505">
    <property type="entry name" value="DNA UTILIZATION PROTEIN YHGH"/>
    <property type="match status" value="1"/>
</dbReference>
<dbReference type="AlphaFoldDB" id="A0A3A6UCK3"/>
<comment type="caution">
    <text evidence="3">The sequence shown here is derived from an EMBL/GenBank/DDBJ whole genome shotgun (WGS) entry which is preliminary data.</text>
</comment>
<evidence type="ECO:0000313" key="3">
    <source>
        <dbReference type="EMBL" id="RJY19371.1"/>
    </source>
</evidence>
<protein>
    <submittedName>
        <fullName evidence="3">ComF family protein</fullName>
    </submittedName>
</protein>
<accession>A0A3A6UCK3</accession>
<dbReference type="CDD" id="cd06223">
    <property type="entry name" value="PRTases_typeI"/>
    <property type="match status" value="1"/>
</dbReference>
<evidence type="ECO:0000256" key="1">
    <source>
        <dbReference type="ARBA" id="ARBA00008007"/>
    </source>
</evidence>
<dbReference type="InterPro" id="IPR051910">
    <property type="entry name" value="ComF/GntX_DNA_util-trans"/>
</dbReference>
<evidence type="ECO:0000313" key="4">
    <source>
        <dbReference type="Proteomes" id="UP000273022"/>
    </source>
</evidence>
<dbReference type="Gene3D" id="3.40.50.2020">
    <property type="match status" value="1"/>
</dbReference>